<dbReference type="PANTHER" id="PTHR13516:SF14">
    <property type="entry name" value="ALBA DNA_RNA-BINDING PROTEIN"/>
    <property type="match status" value="1"/>
</dbReference>
<dbReference type="InterPro" id="IPR051958">
    <property type="entry name" value="Alba-like_NAB"/>
</dbReference>
<dbReference type="PANTHER" id="PTHR13516">
    <property type="entry name" value="RIBONUCLEASE P SUBUNIT P25"/>
    <property type="match status" value="1"/>
</dbReference>
<evidence type="ECO:0000313" key="5">
    <source>
        <dbReference type="EnsemblPlants" id="Kaladp0016s0114.1.v1.1"/>
    </source>
</evidence>
<evidence type="ECO:0000313" key="6">
    <source>
        <dbReference type="Proteomes" id="UP000594263"/>
    </source>
</evidence>
<comment type="similarity">
    <text evidence="2">Belongs to the histone-like Alba family.</text>
</comment>
<dbReference type="OMA" id="EATSGHQ"/>
<proteinExistence type="inferred from homology"/>
<sequence>MDPYQRVEKPRAESPIAENEIRITGQGRMRNYITYAMNLLQGGQAYVYLACMSVQEIVFCFFVRLSATGSDDIVFKAMGRAISKTVTIVGLIKRRIVGLHQLTSIGSTDITDTWEPPEEGLLP</sequence>
<dbReference type="Proteomes" id="UP000594263">
    <property type="component" value="Unplaced"/>
</dbReference>
<evidence type="ECO:0000256" key="2">
    <source>
        <dbReference type="ARBA" id="ARBA00008018"/>
    </source>
</evidence>
<keyword evidence="6" id="KW-1185">Reference proteome</keyword>
<organism evidence="5 6">
    <name type="scientific">Kalanchoe fedtschenkoi</name>
    <name type="common">Lavender scallops</name>
    <name type="synonym">South American air plant</name>
    <dbReference type="NCBI Taxonomy" id="63787"/>
    <lineage>
        <taxon>Eukaryota</taxon>
        <taxon>Viridiplantae</taxon>
        <taxon>Streptophyta</taxon>
        <taxon>Embryophyta</taxon>
        <taxon>Tracheophyta</taxon>
        <taxon>Spermatophyta</taxon>
        <taxon>Magnoliopsida</taxon>
        <taxon>eudicotyledons</taxon>
        <taxon>Gunneridae</taxon>
        <taxon>Pentapetalae</taxon>
        <taxon>Saxifragales</taxon>
        <taxon>Crassulaceae</taxon>
        <taxon>Kalanchoe</taxon>
    </lineage>
</organism>
<dbReference type="Pfam" id="PF01918">
    <property type="entry name" value="Alba"/>
    <property type="match status" value="1"/>
</dbReference>
<accession>A0A7N0SZZ5</accession>
<reference evidence="5" key="1">
    <citation type="submission" date="2021-01" db="UniProtKB">
        <authorList>
            <consortium name="EnsemblPlants"/>
        </authorList>
    </citation>
    <scope>IDENTIFICATION</scope>
</reference>
<comment type="subcellular location">
    <subcellularLocation>
        <location evidence="1">Nucleus</location>
    </subcellularLocation>
</comment>
<evidence type="ECO:0000259" key="4">
    <source>
        <dbReference type="Pfam" id="PF01918"/>
    </source>
</evidence>
<dbReference type="AlphaFoldDB" id="A0A7N0SZZ5"/>
<dbReference type="EnsemblPlants" id="Kaladp0016s0114.1.v1.1">
    <property type="protein sequence ID" value="Kaladp0016s0114.1.v1.1"/>
    <property type="gene ID" value="Kaladp0016s0114.v1.1"/>
</dbReference>
<evidence type="ECO:0000256" key="1">
    <source>
        <dbReference type="ARBA" id="ARBA00004123"/>
    </source>
</evidence>
<evidence type="ECO:0000256" key="3">
    <source>
        <dbReference type="ARBA" id="ARBA00023242"/>
    </source>
</evidence>
<feature type="domain" description="DNA/RNA-binding protein Alba-like" evidence="4">
    <location>
        <begin position="19"/>
        <end position="108"/>
    </location>
</feature>
<dbReference type="InterPro" id="IPR036882">
    <property type="entry name" value="Alba-like_dom_sf"/>
</dbReference>
<dbReference type="GO" id="GO:0005634">
    <property type="term" value="C:nucleus"/>
    <property type="evidence" value="ECO:0007669"/>
    <property type="project" value="UniProtKB-SubCell"/>
</dbReference>
<dbReference type="SUPFAM" id="SSF82704">
    <property type="entry name" value="AlbA-like"/>
    <property type="match status" value="1"/>
</dbReference>
<dbReference type="Gene3D" id="3.30.110.20">
    <property type="entry name" value="Alba-like domain"/>
    <property type="match status" value="2"/>
</dbReference>
<dbReference type="Gramene" id="Kaladp0016s0114.1.v1.1">
    <property type="protein sequence ID" value="Kaladp0016s0114.1.v1.1"/>
    <property type="gene ID" value="Kaladp0016s0114.v1.1"/>
</dbReference>
<dbReference type="GO" id="GO:0003723">
    <property type="term" value="F:RNA binding"/>
    <property type="evidence" value="ECO:0007669"/>
    <property type="project" value="TreeGrafter"/>
</dbReference>
<name>A0A7N0SZZ5_KALFE</name>
<keyword evidence="3" id="KW-0539">Nucleus</keyword>
<protein>
    <recommendedName>
        <fullName evidence="4">DNA/RNA-binding protein Alba-like domain-containing protein</fullName>
    </recommendedName>
</protein>
<dbReference type="InterPro" id="IPR002775">
    <property type="entry name" value="DNA/RNA-bd_Alba-like"/>
</dbReference>